<dbReference type="InterPro" id="IPR016187">
    <property type="entry name" value="CTDL_fold"/>
</dbReference>
<evidence type="ECO:0000256" key="1">
    <source>
        <dbReference type="ARBA" id="ARBA00023157"/>
    </source>
</evidence>
<dbReference type="Gene3D" id="3.10.100.10">
    <property type="entry name" value="Mannose-Binding Protein A, subunit A"/>
    <property type="match status" value="10"/>
</dbReference>
<comment type="caution">
    <text evidence="3">The sequence shown here is derived from an EMBL/GenBank/DDBJ whole genome shotgun (WGS) entry which is preliminary data.</text>
</comment>
<gene>
    <name evidence="3" type="ORF">HF521_000939</name>
</gene>
<feature type="domain" description="C-type lectin" evidence="2">
    <location>
        <begin position="996"/>
        <end position="1111"/>
    </location>
</feature>
<dbReference type="AlphaFoldDB" id="A0A8T0BY60"/>
<name>A0A8T0BY60_SILME</name>
<evidence type="ECO:0000313" key="4">
    <source>
        <dbReference type="Proteomes" id="UP000606274"/>
    </source>
</evidence>
<dbReference type="InterPro" id="IPR001304">
    <property type="entry name" value="C-type_lectin-like"/>
</dbReference>
<evidence type="ECO:0000313" key="3">
    <source>
        <dbReference type="EMBL" id="KAF7711928.1"/>
    </source>
</evidence>
<feature type="domain" description="C-type lectin" evidence="2">
    <location>
        <begin position="161"/>
        <end position="270"/>
    </location>
</feature>
<keyword evidence="4" id="KW-1185">Reference proteome</keyword>
<dbReference type="PANTHER" id="PTHR45784:SF3">
    <property type="entry name" value="C-TYPE LECTIN DOMAIN FAMILY 4 MEMBER K-LIKE-RELATED"/>
    <property type="match status" value="1"/>
</dbReference>
<sequence length="1275" mass="148215">MRLECVKDYFPTTVSFPTTSAMGQHLFIILFCTGIAPFVSPVSNNRYYVVQEQKTWSDAQAYCQATHTDLAIIKTNDDLIQIQDEANRQQFISKAWVGLYNDNSWRWSLGNKSLGNMKIWAPGQPNNNGGKQNCGVIIPAGWDDRNCTDMNPFVCFDETKNGSDRYIYNSKKITWIEAQSYCRQYYTDLASTSNETEYTLIHDMATPLQFYTWIGLFRNPWKWIDQTSLSLVPWKTGKPDNFQLKENCGFLYQNQLDDTLCSDLKPFFCYDGIVPFVSSVSYFRYYVVKDKKTWSDAQAYCQATYTDLAIIKTNDNLIQIQDEANRQQFISKAWIGVYNDVNSWRWSLGNKPLGNMTIWAPGQPSNNRGMQSCGAIAPQGWDDRYCTDMTPFVCFDETKNGSDRYIYNSKNTTWIEAQSYCRQYYTDLASTSDETEYTLIHDMATPLQIHTWIGLFRDSWKWIDETPLSLVPWKIGKPDNFQRNESCAILYQNQLEDSLCSVLRPFFCYDGIAPFVSPVSNFRYYVVKEKKTWSDAQAYCQATYTDLAIIKTNDNLIQIQDEANRQQFISKAWIGVYNDVNSWHWSLGNKPLGNMKIWAPGQPNNYNGNQNCGVIVPQGWDDRYCTIMYPFVCFDETKNSSDKYIYNSKNTTWIEAQSYCRQNYTDLASIRDVTEYKLIHDMATPLQFYTWIGLFRNPWKWIDETPLSLVPWKTGNPDNFYINENCAFLYQNHLEDALCSDLKPFFCYDGIAPLVSTVSNFRYYVVQEQKTWSDAQAYCQATHTDLAIIKTNDDLNQIQDEANRQQFISKAWVGLYNDNSWRWSLGNKSLGNMKIWAPGQPNNYGGNQNCGVIIPAGWDDRDCTDMNPFVCFDETKNGSDRYIYNSKKITWIEAQSYCRQYYTDLASTRDETEYTLIHDIATPLQFYTWIGLIRNPWKWIDQTSLSLIPWKTGKPDNIQLKENCGFLYQNQLDDTLCSDLRPFFCYDGIAPFVSSVSNNRYYVVQDQKTWSDAQAYCQATHTDLAIIKTNDDLIKIQDEANRQQFISKAWVGVYNDVNSWLWSLENKPLGNMKIWSPGQPSNYGGNQNCGAIAIAGWDDRDCPDMYPFVCFDETKNGSDRYIYNSKKITWIEAQSYCRQYYTDLASTRDETEYTLIHDMATPLQSYTWIGLFRDSWKWIDQTPLSLVPWMTGKPDNFLKNENCGFLYQNQLDDTLCSDLKPFFCYDDLVIKKQQTVKVKVQSIQDVNEFKTEILEQVGLILHKTPSYNYLIHYHT</sequence>
<dbReference type="EMBL" id="JABFDY010000001">
    <property type="protein sequence ID" value="KAF7711928.1"/>
    <property type="molecule type" value="Genomic_DNA"/>
</dbReference>
<feature type="domain" description="C-type lectin" evidence="2">
    <location>
        <begin position="285"/>
        <end position="395"/>
    </location>
</feature>
<protein>
    <recommendedName>
        <fullName evidence="2">C-type lectin domain-containing protein</fullName>
    </recommendedName>
</protein>
<dbReference type="Pfam" id="PF00059">
    <property type="entry name" value="Lectin_C"/>
    <property type="match status" value="10"/>
</dbReference>
<feature type="domain" description="C-type lectin" evidence="2">
    <location>
        <begin position="758"/>
        <end position="872"/>
    </location>
</feature>
<organism evidence="3 4">
    <name type="scientific">Silurus meridionalis</name>
    <name type="common">Southern catfish</name>
    <name type="synonym">Silurus soldatovi meridionalis</name>
    <dbReference type="NCBI Taxonomy" id="175797"/>
    <lineage>
        <taxon>Eukaryota</taxon>
        <taxon>Metazoa</taxon>
        <taxon>Chordata</taxon>
        <taxon>Craniata</taxon>
        <taxon>Vertebrata</taxon>
        <taxon>Euteleostomi</taxon>
        <taxon>Actinopterygii</taxon>
        <taxon>Neopterygii</taxon>
        <taxon>Teleostei</taxon>
        <taxon>Ostariophysi</taxon>
        <taxon>Siluriformes</taxon>
        <taxon>Siluridae</taxon>
        <taxon>Silurus</taxon>
    </lineage>
</organism>
<dbReference type="SMART" id="SM00034">
    <property type="entry name" value="CLECT"/>
    <property type="match status" value="10"/>
</dbReference>
<dbReference type="PROSITE" id="PS50041">
    <property type="entry name" value="C_TYPE_LECTIN_2"/>
    <property type="match status" value="10"/>
</dbReference>
<dbReference type="SUPFAM" id="SSF56436">
    <property type="entry name" value="C-type lectin-like"/>
    <property type="match status" value="10"/>
</dbReference>
<feature type="domain" description="C-type lectin" evidence="2">
    <location>
        <begin position="877"/>
        <end position="986"/>
    </location>
</feature>
<dbReference type="PROSITE" id="PS00615">
    <property type="entry name" value="C_TYPE_LECTIN_1"/>
    <property type="match status" value="5"/>
</dbReference>
<keyword evidence="1" id="KW-1015">Disulfide bond</keyword>
<dbReference type="InterPro" id="IPR018378">
    <property type="entry name" value="C-type_lectin_CS"/>
</dbReference>
<dbReference type="InterPro" id="IPR016186">
    <property type="entry name" value="C-type_lectin-like/link_sf"/>
</dbReference>
<dbReference type="Proteomes" id="UP000606274">
    <property type="component" value="Unassembled WGS sequence"/>
</dbReference>
<feature type="domain" description="C-type lectin" evidence="2">
    <location>
        <begin position="42"/>
        <end position="156"/>
    </location>
</feature>
<evidence type="ECO:0000259" key="2">
    <source>
        <dbReference type="PROSITE" id="PS50041"/>
    </source>
</evidence>
<feature type="domain" description="C-type lectin" evidence="2">
    <location>
        <begin position="644"/>
        <end position="748"/>
    </location>
</feature>
<dbReference type="PANTHER" id="PTHR45784">
    <property type="entry name" value="C-TYPE LECTIN DOMAIN FAMILY 20 MEMBER A-RELATED"/>
    <property type="match status" value="1"/>
</dbReference>
<accession>A0A8T0BY60</accession>
<feature type="domain" description="C-type lectin" evidence="2">
    <location>
        <begin position="1116"/>
        <end position="1225"/>
    </location>
</feature>
<reference evidence="3" key="1">
    <citation type="submission" date="2020-08" db="EMBL/GenBank/DDBJ databases">
        <title>Chromosome-level assembly of Southern catfish (Silurus meridionalis) provides insights into visual adaptation to the nocturnal and benthic lifestyles.</title>
        <authorList>
            <person name="Zhang Y."/>
            <person name="Wang D."/>
            <person name="Peng Z."/>
        </authorList>
    </citation>
    <scope>NUCLEOTIDE SEQUENCE</scope>
    <source>
        <strain evidence="3">SWU-2019-XX</strain>
        <tissue evidence="3">Muscle</tissue>
    </source>
</reference>
<feature type="domain" description="C-type lectin" evidence="2">
    <location>
        <begin position="519"/>
        <end position="634"/>
    </location>
</feature>
<feature type="domain" description="C-type lectin" evidence="2">
    <location>
        <begin position="400"/>
        <end position="509"/>
    </location>
</feature>
<proteinExistence type="predicted"/>